<dbReference type="EMBL" id="JBHUMY010000007">
    <property type="protein sequence ID" value="MFD2660218.1"/>
    <property type="molecule type" value="Genomic_DNA"/>
</dbReference>
<feature type="transmembrane region" description="Helical" evidence="2">
    <location>
        <begin position="135"/>
        <end position="157"/>
    </location>
</feature>
<dbReference type="SMART" id="SM00267">
    <property type="entry name" value="GGDEF"/>
    <property type="match status" value="1"/>
</dbReference>
<evidence type="ECO:0000259" key="3">
    <source>
        <dbReference type="PROSITE" id="PS50887"/>
    </source>
</evidence>
<feature type="transmembrane region" description="Helical" evidence="2">
    <location>
        <begin position="64"/>
        <end position="86"/>
    </location>
</feature>
<dbReference type="InterPro" id="IPR000014">
    <property type="entry name" value="PAS"/>
</dbReference>
<dbReference type="InterPro" id="IPR013767">
    <property type="entry name" value="PAS_fold"/>
</dbReference>
<dbReference type="Pfam" id="PF00989">
    <property type="entry name" value="PAS"/>
    <property type="match status" value="1"/>
</dbReference>
<dbReference type="RefSeq" id="WP_379271229.1">
    <property type="nucleotide sequence ID" value="NZ_JBHUGT010000018.1"/>
</dbReference>
<dbReference type="SUPFAM" id="SSF55073">
    <property type="entry name" value="Nucleotide cyclase"/>
    <property type="match status" value="1"/>
</dbReference>
<dbReference type="PANTHER" id="PTHR45138:SF9">
    <property type="entry name" value="DIGUANYLATE CYCLASE DGCM-RELATED"/>
    <property type="match status" value="1"/>
</dbReference>
<dbReference type="PANTHER" id="PTHR45138">
    <property type="entry name" value="REGULATORY COMPONENTS OF SENSORY TRANSDUCTION SYSTEM"/>
    <property type="match status" value="1"/>
</dbReference>
<reference evidence="5" key="1">
    <citation type="journal article" date="2019" name="Int. J. Syst. Evol. Microbiol.">
        <title>The Global Catalogue of Microorganisms (GCM) 10K type strain sequencing project: providing services to taxonomists for standard genome sequencing and annotation.</title>
        <authorList>
            <consortium name="The Broad Institute Genomics Platform"/>
            <consortium name="The Broad Institute Genome Sequencing Center for Infectious Disease"/>
            <person name="Wu L."/>
            <person name="Ma J."/>
        </authorList>
    </citation>
    <scope>NUCLEOTIDE SEQUENCE [LARGE SCALE GENOMIC DNA]</scope>
    <source>
        <strain evidence="5">TISTR 1827</strain>
    </source>
</reference>
<dbReference type="InterPro" id="IPR035965">
    <property type="entry name" value="PAS-like_dom_sf"/>
</dbReference>
<protein>
    <submittedName>
        <fullName evidence="4">Diguanylate cyclase</fullName>
        <ecNumber evidence="4">2.7.7.65</ecNumber>
    </submittedName>
</protein>
<dbReference type="InterPro" id="IPR029787">
    <property type="entry name" value="Nucleotide_cyclase"/>
</dbReference>
<dbReference type="SUPFAM" id="SSF55785">
    <property type="entry name" value="PYP-like sensor domain (PAS domain)"/>
    <property type="match status" value="1"/>
</dbReference>
<feature type="transmembrane region" description="Helical" evidence="2">
    <location>
        <begin position="169"/>
        <end position="190"/>
    </location>
</feature>
<feature type="transmembrane region" description="Helical" evidence="2">
    <location>
        <begin position="98"/>
        <end position="115"/>
    </location>
</feature>
<dbReference type="PROSITE" id="PS50887">
    <property type="entry name" value="GGDEF"/>
    <property type="match status" value="1"/>
</dbReference>
<dbReference type="GO" id="GO:0052621">
    <property type="term" value="F:diguanylate cyclase activity"/>
    <property type="evidence" value="ECO:0007669"/>
    <property type="project" value="UniProtKB-EC"/>
</dbReference>
<proteinExistence type="predicted"/>
<dbReference type="InterPro" id="IPR050469">
    <property type="entry name" value="Diguanylate_Cyclase"/>
</dbReference>
<dbReference type="NCBIfam" id="TIGR00254">
    <property type="entry name" value="GGDEF"/>
    <property type="match status" value="1"/>
</dbReference>
<accession>A0ABW5QWV6</accession>
<feature type="coiled-coil region" evidence="1">
    <location>
        <begin position="343"/>
        <end position="387"/>
    </location>
</feature>
<dbReference type="Pfam" id="PF00990">
    <property type="entry name" value="GGDEF"/>
    <property type="match status" value="1"/>
</dbReference>
<evidence type="ECO:0000256" key="2">
    <source>
        <dbReference type="SAM" id="Phobius"/>
    </source>
</evidence>
<dbReference type="InterPro" id="IPR000160">
    <property type="entry name" value="GGDEF_dom"/>
</dbReference>
<dbReference type="InterPro" id="IPR043128">
    <property type="entry name" value="Rev_trsase/Diguanyl_cyclase"/>
</dbReference>
<evidence type="ECO:0000313" key="5">
    <source>
        <dbReference type="Proteomes" id="UP001597493"/>
    </source>
</evidence>
<gene>
    <name evidence="4" type="ORF">ACFSW5_08030</name>
</gene>
<dbReference type="CDD" id="cd01949">
    <property type="entry name" value="GGDEF"/>
    <property type="match status" value="1"/>
</dbReference>
<keyword evidence="2" id="KW-0812">Transmembrane</keyword>
<dbReference type="Gene3D" id="3.30.70.270">
    <property type="match status" value="1"/>
</dbReference>
<sequence>MAWEMWLEFAVVAVLLGLFFYMFAFGSLTRLHRVYIILHIIFLIWPMFQFIARTMPGGRFQLYYISAAYTGLSLLGIGWLVFTIFLTGQSYVVRRRRLLVLALPALLSAAAVVFNPGGRFLKITESSGRHEFGPLYWTVIAQLILYLSVSLAILVYTVRKAGTRPHRKITVTAMNGLMGVAAFGIADRFVNGSGSTGLDGGYIPLLSAGLAAAALYMVHAIARQRAFDLIQIAQRDVMNTIPTGILVLDEHNVIVEANRMLRKLSHLRIGDKFNPDELAERMQIADKEAILAFFKAQQERKQDRFELEIAVYADSPRYIVVQSVPIRNQRRTPIGRLVSFQDVTELRLLIEETNAQNELLHERNIELMEIQEELSRANKKLEHMAVTDGLTGCFNRRYLLRQLEREVTVSMEYGTPFSIIMFDIDLFKAINDNHGHLVGDTVLKGTVEAVREVLRAGDILARFGGEEFTVYLPHTTREQAALVAERIKEAVQHNEMNVGDAGLTVSVTISIGIVSIDDAAQAGKPEDVKKFIDKLFEEADAALYEAKYNGRNRIVNRKLA</sequence>
<feature type="transmembrane region" description="Helical" evidence="2">
    <location>
        <begin position="6"/>
        <end position="27"/>
    </location>
</feature>
<dbReference type="CDD" id="cd00130">
    <property type="entry name" value="PAS"/>
    <property type="match status" value="1"/>
</dbReference>
<evidence type="ECO:0000256" key="1">
    <source>
        <dbReference type="SAM" id="Coils"/>
    </source>
</evidence>
<keyword evidence="4" id="KW-0808">Transferase</keyword>
<keyword evidence="2" id="KW-1133">Transmembrane helix</keyword>
<keyword evidence="2" id="KW-0472">Membrane</keyword>
<feature type="transmembrane region" description="Helical" evidence="2">
    <location>
        <begin position="34"/>
        <end position="52"/>
    </location>
</feature>
<keyword evidence="4" id="KW-0548">Nucleotidyltransferase</keyword>
<dbReference type="Pfam" id="PF16927">
    <property type="entry name" value="HisKA_7TM"/>
    <property type="match status" value="1"/>
</dbReference>
<evidence type="ECO:0000313" key="4">
    <source>
        <dbReference type="EMBL" id="MFD2660218.1"/>
    </source>
</evidence>
<name>A0ABW5QWV6_9BACL</name>
<organism evidence="4 5">
    <name type="scientific">Paenibacillus thailandensis</name>
    <dbReference type="NCBI Taxonomy" id="393250"/>
    <lineage>
        <taxon>Bacteria</taxon>
        <taxon>Bacillati</taxon>
        <taxon>Bacillota</taxon>
        <taxon>Bacilli</taxon>
        <taxon>Bacillales</taxon>
        <taxon>Paenibacillaceae</taxon>
        <taxon>Paenibacillus</taxon>
    </lineage>
</organism>
<feature type="domain" description="GGDEF" evidence="3">
    <location>
        <begin position="415"/>
        <end position="559"/>
    </location>
</feature>
<feature type="transmembrane region" description="Helical" evidence="2">
    <location>
        <begin position="202"/>
        <end position="222"/>
    </location>
</feature>
<comment type="caution">
    <text evidence="4">The sequence shown here is derived from an EMBL/GenBank/DDBJ whole genome shotgun (WGS) entry which is preliminary data.</text>
</comment>
<dbReference type="EC" id="2.7.7.65" evidence="4"/>
<dbReference type="Proteomes" id="UP001597493">
    <property type="component" value="Unassembled WGS sequence"/>
</dbReference>
<dbReference type="InterPro" id="IPR031621">
    <property type="entry name" value="HisKA_7TM"/>
</dbReference>
<dbReference type="Gene3D" id="3.30.450.20">
    <property type="entry name" value="PAS domain"/>
    <property type="match status" value="1"/>
</dbReference>
<keyword evidence="5" id="KW-1185">Reference proteome</keyword>
<keyword evidence="1" id="KW-0175">Coiled coil</keyword>